<evidence type="ECO:0000313" key="1">
    <source>
        <dbReference type="EMBL" id="KAK3702784.1"/>
    </source>
</evidence>
<protein>
    <submittedName>
        <fullName evidence="1">Uncharacterized protein</fullName>
    </submittedName>
</protein>
<comment type="caution">
    <text evidence="1">The sequence shown here is derived from an EMBL/GenBank/DDBJ whole genome shotgun (WGS) entry which is preliminary data.</text>
</comment>
<dbReference type="AlphaFoldDB" id="A0AAE0XRL6"/>
<dbReference type="EMBL" id="JAWDGP010007852">
    <property type="protein sequence ID" value="KAK3702784.1"/>
    <property type="molecule type" value="Genomic_DNA"/>
</dbReference>
<organism evidence="1 2">
    <name type="scientific">Elysia crispata</name>
    <name type="common">lettuce slug</name>
    <dbReference type="NCBI Taxonomy" id="231223"/>
    <lineage>
        <taxon>Eukaryota</taxon>
        <taxon>Metazoa</taxon>
        <taxon>Spiralia</taxon>
        <taxon>Lophotrochozoa</taxon>
        <taxon>Mollusca</taxon>
        <taxon>Gastropoda</taxon>
        <taxon>Heterobranchia</taxon>
        <taxon>Euthyneura</taxon>
        <taxon>Panpulmonata</taxon>
        <taxon>Sacoglossa</taxon>
        <taxon>Placobranchoidea</taxon>
        <taxon>Plakobranchidae</taxon>
        <taxon>Elysia</taxon>
    </lineage>
</organism>
<reference evidence="1" key="1">
    <citation type="journal article" date="2023" name="G3 (Bethesda)">
        <title>A reference genome for the long-term kleptoplast-retaining sea slug Elysia crispata morphotype clarki.</title>
        <authorList>
            <person name="Eastman K.E."/>
            <person name="Pendleton A.L."/>
            <person name="Shaikh M.A."/>
            <person name="Suttiyut T."/>
            <person name="Ogas R."/>
            <person name="Tomko P."/>
            <person name="Gavelis G."/>
            <person name="Widhalm J.R."/>
            <person name="Wisecaver J.H."/>
        </authorList>
    </citation>
    <scope>NUCLEOTIDE SEQUENCE</scope>
    <source>
        <strain evidence="1">ECLA1</strain>
    </source>
</reference>
<dbReference type="Proteomes" id="UP001283361">
    <property type="component" value="Unassembled WGS sequence"/>
</dbReference>
<proteinExistence type="predicted"/>
<name>A0AAE0XRL6_9GAST</name>
<sequence length="79" mass="8219">MNERERETGRSLAPGVSDVVPKLVPTVPSKLIKNSPPSGGVLTAGLPSCPSAVALLRKPRLVIGHYGCLRPASTMLSEG</sequence>
<evidence type="ECO:0000313" key="2">
    <source>
        <dbReference type="Proteomes" id="UP001283361"/>
    </source>
</evidence>
<accession>A0AAE0XRL6</accession>
<gene>
    <name evidence="1" type="ORF">RRG08_042768</name>
</gene>
<keyword evidence="2" id="KW-1185">Reference proteome</keyword>